<keyword evidence="3" id="KW-0009">Actin-binding</keyword>
<comment type="subcellular location">
    <subcellularLocation>
        <location evidence="1">Cytoplasm</location>
        <location evidence="1">Cytoskeleton</location>
    </subcellularLocation>
</comment>
<dbReference type="SMART" id="SM00392">
    <property type="entry name" value="PROF"/>
    <property type="match status" value="1"/>
</dbReference>
<evidence type="ECO:0008006" key="8">
    <source>
        <dbReference type="Google" id="ProtNLM"/>
    </source>
</evidence>
<dbReference type="GeneTree" id="ENSGT00940000153664"/>
<sequence length="144" mass="15884">MQWRNIVLLPAGYLKFSLELPNNWKPIGLRPVQDQPPGPSSTAVPGKSFISIKPVEVGVLVGNDQSSFFINGMPPAGQKCSVMWDSLLQDEEITMDLCTKSTGGDPTFNVTLTMTAKRIILLIGKEGFHGGWIDKTCYEMGFMY</sequence>
<proteinExistence type="predicted"/>
<dbReference type="AlphaFoldDB" id="A0A8I5ZNR7"/>
<dbReference type="OMA" id="MADRTCQ"/>
<dbReference type="GO" id="GO:0005737">
    <property type="term" value="C:cytoplasm"/>
    <property type="evidence" value="ECO:0000318"/>
    <property type="project" value="GO_Central"/>
</dbReference>
<reference evidence="5" key="1">
    <citation type="submission" date="2024-01" db="EMBL/GenBank/DDBJ databases">
        <title>GRCr8: a new rat reference genome assembly contstructed from accurate long reads and long range scaffolding.</title>
        <authorList>
            <person name="Doris P.A."/>
            <person name="Kalbfleisch T."/>
            <person name="Li K."/>
            <person name="Howe K."/>
            <person name="Wood J."/>
        </authorList>
    </citation>
    <scope>NUCLEOTIDE SEQUENCE [LARGE SCALE GENOMIC DNA]</scope>
    <source>
        <strain evidence="5">Brown Norway</strain>
    </source>
</reference>
<organism evidence="5 6">
    <name type="scientific">Rattus norvegicus</name>
    <name type="common">Rat</name>
    <dbReference type="NCBI Taxonomy" id="10116"/>
    <lineage>
        <taxon>Eukaryota</taxon>
        <taxon>Metazoa</taxon>
        <taxon>Chordata</taxon>
        <taxon>Craniata</taxon>
        <taxon>Vertebrata</taxon>
        <taxon>Euteleostomi</taxon>
        <taxon>Mammalia</taxon>
        <taxon>Eutheria</taxon>
        <taxon>Euarchontoglires</taxon>
        <taxon>Glires</taxon>
        <taxon>Rodentia</taxon>
        <taxon>Myomorpha</taxon>
        <taxon>Muroidea</taxon>
        <taxon>Muridae</taxon>
        <taxon>Murinae</taxon>
        <taxon>Rattus</taxon>
    </lineage>
</organism>
<dbReference type="InterPro" id="IPR036140">
    <property type="entry name" value="PFN_sf"/>
</dbReference>
<dbReference type="GO" id="GO:0030833">
    <property type="term" value="P:regulation of actin filament polymerization"/>
    <property type="evidence" value="ECO:0000318"/>
    <property type="project" value="GO_Central"/>
</dbReference>
<evidence type="ECO:0000313" key="7">
    <source>
        <dbReference type="RGD" id="150345705"/>
    </source>
</evidence>
<dbReference type="GO" id="GO:0032233">
    <property type="term" value="P:positive regulation of actin filament bundle assembly"/>
    <property type="evidence" value="ECO:0000318"/>
    <property type="project" value="GO_Central"/>
</dbReference>
<gene>
    <name evidence="7" type="primary">ENSRNOG00000068258</name>
</gene>
<dbReference type="Gene3D" id="3.30.450.30">
    <property type="entry name" value="Dynein light chain 2a, cytoplasmic"/>
    <property type="match status" value="1"/>
</dbReference>
<reference evidence="5" key="2">
    <citation type="submission" date="2025-08" db="UniProtKB">
        <authorList>
            <consortium name="Ensembl"/>
        </authorList>
    </citation>
    <scope>IDENTIFICATION</scope>
    <source>
        <strain evidence="5">Brown Norway</strain>
    </source>
</reference>
<dbReference type="SUPFAM" id="SSF55770">
    <property type="entry name" value="Profilin (actin-binding protein)"/>
    <property type="match status" value="1"/>
</dbReference>
<keyword evidence="6" id="KW-1185">Reference proteome</keyword>
<dbReference type="PRINTS" id="PR01639">
    <property type="entry name" value="PROFILINMAML"/>
</dbReference>
<dbReference type="OrthoDB" id="421374at2759"/>
<reference evidence="5" key="3">
    <citation type="submission" date="2025-09" db="UniProtKB">
        <authorList>
            <consortium name="Ensembl"/>
        </authorList>
    </citation>
    <scope>IDENTIFICATION</scope>
    <source>
        <strain evidence="5">Brown Norway</strain>
    </source>
</reference>
<dbReference type="Ensembl" id="ENSRNOT00000107652.2">
    <property type="protein sequence ID" value="ENSRNOP00000079748.2"/>
    <property type="gene ID" value="ENSRNOG00000068258.2"/>
</dbReference>
<dbReference type="RGD" id="150345705">
    <property type="gene designation" value="ENSRNOG00000068258"/>
</dbReference>
<name>A0A8I5ZNR7_RAT</name>
<evidence type="ECO:0000256" key="3">
    <source>
        <dbReference type="ARBA" id="ARBA00023203"/>
    </source>
</evidence>
<evidence type="ECO:0000313" key="6">
    <source>
        <dbReference type="Proteomes" id="UP000002494"/>
    </source>
</evidence>
<evidence type="ECO:0000256" key="4">
    <source>
        <dbReference type="ARBA" id="ARBA00023212"/>
    </source>
</evidence>
<dbReference type="InterPro" id="IPR005455">
    <property type="entry name" value="PFN_euk"/>
</dbReference>
<dbReference type="AGR" id="RGD:150345705"/>
<evidence type="ECO:0000313" key="5">
    <source>
        <dbReference type="Ensembl" id="ENSRNOP00000079748.2"/>
    </source>
</evidence>
<keyword evidence="2" id="KW-0963">Cytoplasm</keyword>
<evidence type="ECO:0000256" key="1">
    <source>
        <dbReference type="ARBA" id="ARBA00004245"/>
    </source>
</evidence>
<dbReference type="GO" id="GO:0005856">
    <property type="term" value="C:cytoskeleton"/>
    <property type="evidence" value="ECO:0007669"/>
    <property type="project" value="UniProtKB-SubCell"/>
</dbReference>
<evidence type="ECO:0000256" key="2">
    <source>
        <dbReference type="ARBA" id="ARBA00022490"/>
    </source>
</evidence>
<accession>A0A8I5ZNR7</accession>
<dbReference type="Proteomes" id="UP000002494">
    <property type="component" value="Chromosome 2"/>
</dbReference>
<keyword evidence="4" id="KW-0206">Cytoskeleton</keyword>
<dbReference type="PANTHER" id="PTHR13936">
    <property type="entry name" value="PROFILIN"/>
    <property type="match status" value="1"/>
</dbReference>
<protein>
    <recommendedName>
        <fullName evidence="8">Profilin</fullName>
    </recommendedName>
</protein>
<dbReference type="GO" id="GO:0003779">
    <property type="term" value="F:actin binding"/>
    <property type="evidence" value="ECO:0000318"/>
    <property type="project" value="GO_Central"/>
</dbReference>
<dbReference type="GO" id="GO:0030036">
    <property type="term" value="P:actin cytoskeleton organization"/>
    <property type="evidence" value="ECO:0007669"/>
    <property type="project" value="InterPro"/>
</dbReference>
<dbReference type="PANTHER" id="PTHR13936:SF14">
    <property type="entry name" value="PROFILIN-1"/>
    <property type="match status" value="1"/>
</dbReference>
<dbReference type="InterPro" id="IPR005454">
    <property type="entry name" value="Profilin1/2/3_vertebrate"/>
</dbReference>